<keyword evidence="2" id="KW-1185">Reference proteome</keyword>
<dbReference type="PIRSF" id="PIRSF030771">
    <property type="entry name" value="UCP030771"/>
    <property type="match status" value="1"/>
</dbReference>
<accession>A0A1H3ETZ3</accession>
<dbReference type="OrthoDB" id="5365964at2"/>
<dbReference type="Proteomes" id="UP000198539">
    <property type="component" value="Unassembled WGS sequence"/>
</dbReference>
<evidence type="ECO:0000313" key="1">
    <source>
        <dbReference type="EMBL" id="SDX81399.1"/>
    </source>
</evidence>
<evidence type="ECO:0000313" key="2">
    <source>
        <dbReference type="Proteomes" id="UP000198539"/>
    </source>
</evidence>
<dbReference type="InterPro" id="IPR011231">
    <property type="entry name" value="Phage_VT1-Sakai_H0018"/>
</dbReference>
<dbReference type="AlphaFoldDB" id="A0A1H3ETZ3"/>
<dbReference type="STRING" id="564137.SAMN04488238_12514"/>
<protein>
    <submittedName>
        <fullName evidence="1">Predicted phage recombinase, RecA/RadA family</fullName>
    </submittedName>
</protein>
<proteinExistence type="predicted"/>
<dbReference type="Pfam" id="PF09956">
    <property type="entry name" value="Phage_cement_2"/>
    <property type="match status" value="1"/>
</dbReference>
<gene>
    <name evidence="1" type="ORF">SAMN04488238_12514</name>
</gene>
<dbReference type="RefSeq" id="WP_092892498.1">
    <property type="nucleotide sequence ID" value="NZ_CP061498.1"/>
</dbReference>
<organism evidence="1 2">
    <name type="scientific">Roseicitreum antarcticum</name>
    <dbReference type="NCBI Taxonomy" id="564137"/>
    <lineage>
        <taxon>Bacteria</taxon>
        <taxon>Pseudomonadati</taxon>
        <taxon>Pseudomonadota</taxon>
        <taxon>Alphaproteobacteria</taxon>
        <taxon>Rhodobacterales</taxon>
        <taxon>Paracoccaceae</taxon>
        <taxon>Roseicitreum</taxon>
    </lineage>
</organism>
<name>A0A1H3ETZ3_9RHOB</name>
<reference evidence="1 2" key="1">
    <citation type="submission" date="2016-10" db="EMBL/GenBank/DDBJ databases">
        <authorList>
            <person name="de Groot N.N."/>
        </authorList>
    </citation>
    <scope>NUCLEOTIDE SEQUENCE [LARGE SCALE GENOMIC DNA]</scope>
    <source>
        <strain evidence="1 2">CGMCC 1.8894</strain>
    </source>
</reference>
<sequence length="110" mass="11254">MKNFMQIGEVVSLAAPRDVTSGEGMLVGKVFGIAVHDAASGAPVEVQRRGVYTHAKTSAQAWAVGAAVYWDNTNFVFTTTSSGNTLVGAALAAAVNPSATGTVLLDGTVR</sequence>
<dbReference type="EMBL" id="FNOM01000025">
    <property type="protein sequence ID" value="SDX81399.1"/>
    <property type="molecule type" value="Genomic_DNA"/>
</dbReference>